<organism evidence="1 2">
    <name type="scientific">Hygrophoropsis aurantiaca</name>
    <dbReference type="NCBI Taxonomy" id="72124"/>
    <lineage>
        <taxon>Eukaryota</taxon>
        <taxon>Fungi</taxon>
        <taxon>Dikarya</taxon>
        <taxon>Basidiomycota</taxon>
        <taxon>Agaricomycotina</taxon>
        <taxon>Agaricomycetes</taxon>
        <taxon>Agaricomycetidae</taxon>
        <taxon>Boletales</taxon>
        <taxon>Coniophorineae</taxon>
        <taxon>Hygrophoropsidaceae</taxon>
        <taxon>Hygrophoropsis</taxon>
    </lineage>
</organism>
<name>A0ACB8A3V2_9AGAM</name>
<dbReference type="EMBL" id="MU267884">
    <property type="protein sequence ID" value="KAH7907657.1"/>
    <property type="molecule type" value="Genomic_DNA"/>
</dbReference>
<keyword evidence="2" id="KW-1185">Reference proteome</keyword>
<gene>
    <name evidence="1" type="ORF">BJ138DRAFT_1116514</name>
</gene>
<sequence>MPRSNRKAATKQQPIAEEAPRLPFPQLLSRNLKRFPPTDALPPKLVGISVMGTRFAVCEYSPADRAFLHPLVTPPGDPENLADTATPSRERWQYDILEEDGEAKIKQIAAELKEMATTVLE</sequence>
<accession>A0ACB8A3V2</accession>
<dbReference type="Proteomes" id="UP000790377">
    <property type="component" value="Unassembled WGS sequence"/>
</dbReference>
<reference evidence="1" key="1">
    <citation type="journal article" date="2021" name="New Phytol.">
        <title>Evolutionary innovations through gain and loss of genes in the ectomycorrhizal Boletales.</title>
        <authorList>
            <person name="Wu G."/>
            <person name="Miyauchi S."/>
            <person name="Morin E."/>
            <person name="Kuo A."/>
            <person name="Drula E."/>
            <person name="Varga T."/>
            <person name="Kohler A."/>
            <person name="Feng B."/>
            <person name="Cao Y."/>
            <person name="Lipzen A."/>
            <person name="Daum C."/>
            <person name="Hundley H."/>
            <person name="Pangilinan J."/>
            <person name="Johnson J."/>
            <person name="Barry K."/>
            <person name="LaButti K."/>
            <person name="Ng V."/>
            <person name="Ahrendt S."/>
            <person name="Min B."/>
            <person name="Choi I.G."/>
            <person name="Park H."/>
            <person name="Plett J.M."/>
            <person name="Magnuson J."/>
            <person name="Spatafora J.W."/>
            <person name="Nagy L.G."/>
            <person name="Henrissat B."/>
            <person name="Grigoriev I.V."/>
            <person name="Yang Z.L."/>
            <person name="Xu J."/>
            <person name="Martin F.M."/>
        </authorList>
    </citation>
    <scope>NUCLEOTIDE SEQUENCE</scope>
    <source>
        <strain evidence="1">ATCC 28755</strain>
    </source>
</reference>
<protein>
    <submittedName>
        <fullName evidence="1">Uncharacterized protein</fullName>
    </submittedName>
</protein>
<evidence type="ECO:0000313" key="2">
    <source>
        <dbReference type="Proteomes" id="UP000790377"/>
    </source>
</evidence>
<evidence type="ECO:0000313" key="1">
    <source>
        <dbReference type="EMBL" id="KAH7907657.1"/>
    </source>
</evidence>
<comment type="caution">
    <text evidence="1">The sequence shown here is derived from an EMBL/GenBank/DDBJ whole genome shotgun (WGS) entry which is preliminary data.</text>
</comment>
<proteinExistence type="predicted"/>